<dbReference type="InterPro" id="IPR027417">
    <property type="entry name" value="P-loop_NTPase"/>
</dbReference>
<organism evidence="3 4">
    <name type="scientific">Campylobacter jejuni</name>
    <dbReference type="NCBI Taxonomy" id="197"/>
    <lineage>
        <taxon>Bacteria</taxon>
        <taxon>Pseudomonadati</taxon>
        <taxon>Campylobacterota</taxon>
        <taxon>Epsilonproteobacteria</taxon>
        <taxon>Campylobacterales</taxon>
        <taxon>Campylobacteraceae</taxon>
        <taxon>Campylobacter</taxon>
    </lineage>
</organism>
<evidence type="ECO:0000256" key="1">
    <source>
        <dbReference type="SAM" id="Coils"/>
    </source>
</evidence>
<dbReference type="RefSeq" id="WP_070261630.1">
    <property type="nucleotide sequence ID" value="NZ_CP012212.1"/>
</dbReference>
<evidence type="ECO:0000259" key="2">
    <source>
        <dbReference type="Pfam" id="PF00350"/>
    </source>
</evidence>
<proteinExistence type="predicted"/>
<dbReference type="InterPro" id="IPR045063">
    <property type="entry name" value="Dynamin_N"/>
</dbReference>
<accession>A0AB36FYL0</accession>
<evidence type="ECO:0000313" key="4">
    <source>
        <dbReference type="Proteomes" id="UP000865560"/>
    </source>
</evidence>
<sequence>MKQALNDFYKELESLRTIGNDVGDKRKEIEKEVSIFKNNVDGININQMGFKSQEIQENFNKHLDSIKNKISKWEKDFQKLSKEEEFRDSLKNSFIVIIYGKVKAGKSTLGNFVASNCLENQKPHFIVYDKAGHEDTAEQLNEFKTNITECTSSIQLFTLGDKHKGCGIAWVDTPGLLSMTKENGDLAKKYIEAADYIIFPTSSDAPLQNDEIEQIRNLVNSGKNSCIRLLITKSDQTTEDEEEGKIITITSNKSKENRKKQEEDIFNRIKEAIPNLQLDEEILSISVLTAKKALEDNNEELFKGSNIIKFYESMNLILKEKALRLKQESPFKRLQGFLEEILGKSQHSVNLEQIRNDYNELKNLVEEKKRLNKAIKENLKNEASIIISEELIKEEKNLNENNAKQIFDRIQDNIKNKIEEKIQEEACALMDDFIARFNIIAPTLDTKVEAVYTQVKQYAKRSLFERLVNKVSFGAWCKEKSYTESIKIGTNRAEIVEKNRPLLQEYCNELIEYSSNKINEEILQPCENMVICLYESIDKLENNLKKIKTTLN</sequence>
<dbReference type="EMBL" id="MJVJ01000122">
    <property type="protein sequence ID" value="OEV45291.1"/>
    <property type="molecule type" value="Genomic_DNA"/>
</dbReference>
<keyword evidence="1" id="KW-0175">Coiled coil</keyword>
<comment type="caution">
    <text evidence="3">The sequence shown here is derived from an EMBL/GenBank/DDBJ whole genome shotgun (WGS) entry which is preliminary data.</text>
</comment>
<reference evidence="3 4" key="1">
    <citation type="submission" date="2016-09" db="EMBL/GenBank/DDBJ databases">
        <title>Campylobacter from American crows.</title>
        <authorList>
            <person name="Weis A.M."/>
            <person name="Weimer B.C."/>
            <person name="Townsend A.K."/>
            <person name="Taff C."/>
        </authorList>
    </citation>
    <scope>NUCLEOTIDE SEQUENCE [LARGE SCALE GENOMIC DNA]</scope>
    <source>
        <strain evidence="3 4">BCW_3791</strain>
    </source>
</reference>
<dbReference type="Proteomes" id="UP000865560">
    <property type="component" value="Unassembled WGS sequence"/>
</dbReference>
<evidence type="ECO:0000313" key="3">
    <source>
        <dbReference type="EMBL" id="OEV45291.1"/>
    </source>
</evidence>
<feature type="coiled-coil region" evidence="1">
    <location>
        <begin position="344"/>
        <end position="381"/>
    </location>
</feature>
<dbReference type="AlphaFoldDB" id="A0AB36FYL0"/>
<dbReference type="Gene3D" id="3.40.50.300">
    <property type="entry name" value="P-loop containing nucleotide triphosphate hydrolases"/>
    <property type="match status" value="1"/>
</dbReference>
<feature type="domain" description="Dynamin N-terminal" evidence="2">
    <location>
        <begin position="139"/>
        <end position="227"/>
    </location>
</feature>
<protein>
    <recommendedName>
        <fullName evidence="2">Dynamin N-terminal domain-containing protein</fullName>
    </recommendedName>
</protein>
<gene>
    <name evidence="3" type="ORF">AJY60_09200</name>
</gene>
<dbReference type="SUPFAM" id="SSF52540">
    <property type="entry name" value="P-loop containing nucleoside triphosphate hydrolases"/>
    <property type="match status" value="1"/>
</dbReference>
<name>A0AB36FYL0_CAMJU</name>
<dbReference type="Pfam" id="PF00350">
    <property type="entry name" value="Dynamin_N"/>
    <property type="match status" value="1"/>
</dbReference>